<dbReference type="Proteomes" id="UP000237000">
    <property type="component" value="Unassembled WGS sequence"/>
</dbReference>
<feature type="non-terminal residue" evidence="2">
    <location>
        <position position="94"/>
    </location>
</feature>
<dbReference type="AlphaFoldDB" id="A0A2P5AUN2"/>
<accession>A0A2P5AUN2</accession>
<sequence>MLLGRERDWAEWEILRKMSVDRDLLQGRAQTGRELCGRAWTDDASRDDHGRGVAVQTSSDASRELGRGVAARMSSDGSPDGCVAAQTSRDDYFR</sequence>
<dbReference type="EMBL" id="JXTC01000693">
    <property type="protein sequence ID" value="PON40257.1"/>
    <property type="molecule type" value="Genomic_DNA"/>
</dbReference>
<name>A0A2P5AUN2_TREOI</name>
<feature type="compositionally biased region" description="Basic and acidic residues" evidence="1">
    <location>
        <begin position="40"/>
        <end position="51"/>
    </location>
</feature>
<reference evidence="3" key="1">
    <citation type="submission" date="2016-06" db="EMBL/GenBank/DDBJ databases">
        <title>Parallel loss of symbiosis genes in relatives of nitrogen-fixing non-legume Parasponia.</title>
        <authorList>
            <person name="Van Velzen R."/>
            <person name="Holmer R."/>
            <person name="Bu F."/>
            <person name="Rutten L."/>
            <person name="Van Zeijl A."/>
            <person name="Liu W."/>
            <person name="Santuari L."/>
            <person name="Cao Q."/>
            <person name="Sharma T."/>
            <person name="Shen D."/>
            <person name="Roswanjaya Y."/>
            <person name="Wardhani T."/>
            <person name="Kalhor M.S."/>
            <person name="Jansen J."/>
            <person name="Van den Hoogen J."/>
            <person name="Gungor B."/>
            <person name="Hartog M."/>
            <person name="Hontelez J."/>
            <person name="Verver J."/>
            <person name="Yang W.-C."/>
            <person name="Schijlen E."/>
            <person name="Repin R."/>
            <person name="Schilthuizen M."/>
            <person name="Schranz E."/>
            <person name="Heidstra R."/>
            <person name="Miyata K."/>
            <person name="Fedorova E."/>
            <person name="Kohlen W."/>
            <person name="Bisseling T."/>
            <person name="Smit S."/>
            <person name="Geurts R."/>
        </authorList>
    </citation>
    <scope>NUCLEOTIDE SEQUENCE [LARGE SCALE GENOMIC DNA]</scope>
    <source>
        <strain evidence="3">cv. RG33-2</strain>
    </source>
</reference>
<evidence type="ECO:0000313" key="3">
    <source>
        <dbReference type="Proteomes" id="UP000237000"/>
    </source>
</evidence>
<feature type="region of interest" description="Disordered" evidence="1">
    <location>
        <begin position="40"/>
        <end position="94"/>
    </location>
</feature>
<gene>
    <name evidence="2" type="ORF">TorRG33x02_340770</name>
</gene>
<organism evidence="2 3">
    <name type="scientific">Trema orientale</name>
    <name type="common">Charcoal tree</name>
    <name type="synonym">Celtis orientalis</name>
    <dbReference type="NCBI Taxonomy" id="63057"/>
    <lineage>
        <taxon>Eukaryota</taxon>
        <taxon>Viridiplantae</taxon>
        <taxon>Streptophyta</taxon>
        <taxon>Embryophyta</taxon>
        <taxon>Tracheophyta</taxon>
        <taxon>Spermatophyta</taxon>
        <taxon>Magnoliopsida</taxon>
        <taxon>eudicotyledons</taxon>
        <taxon>Gunneridae</taxon>
        <taxon>Pentapetalae</taxon>
        <taxon>rosids</taxon>
        <taxon>fabids</taxon>
        <taxon>Rosales</taxon>
        <taxon>Cannabaceae</taxon>
        <taxon>Trema</taxon>
    </lineage>
</organism>
<comment type="caution">
    <text evidence="2">The sequence shown here is derived from an EMBL/GenBank/DDBJ whole genome shotgun (WGS) entry which is preliminary data.</text>
</comment>
<evidence type="ECO:0000313" key="2">
    <source>
        <dbReference type="EMBL" id="PON40257.1"/>
    </source>
</evidence>
<evidence type="ECO:0000256" key="1">
    <source>
        <dbReference type="SAM" id="MobiDB-lite"/>
    </source>
</evidence>
<keyword evidence="3" id="KW-1185">Reference proteome</keyword>
<proteinExistence type="predicted"/>
<protein>
    <submittedName>
        <fullName evidence="2">Uncharacterized protein</fullName>
    </submittedName>
</protein>
<dbReference type="InParanoid" id="A0A2P5AUN2"/>